<organism evidence="2 3">
    <name type="scientific">Halopseudomonas aestusnigri</name>
    <dbReference type="NCBI Taxonomy" id="857252"/>
    <lineage>
        <taxon>Bacteria</taxon>
        <taxon>Pseudomonadati</taxon>
        <taxon>Pseudomonadota</taxon>
        <taxon>Gammaproteobacteria</taxon>
        <taxon>Pseudomonadales</taxon>
        <taxon>Pseudomonadaceae</taxon>
        <taxon>Halopseudomonas</taxon>
    </lineage>
</organism>
<evidence type="ECO:0000313" key="2">
    <source>
        <dbReference type="EMBL" id="SEG62214.1"/>
    </source>
</evidence>
<accession>A0AAQ1G8Z0</accession>
<protein>
    <submittedName>
        <fullName evidence="2">Uncharacterized protein</fullName>
    </submittedName>
</protein>
<dbReference type="EMBL" id="FNVE01000012">
    <property type="protein sequence ID" value="SEG62214.1"/>
    <property type="molecule type" value="Genomic_DNA"/>
</dbReference>
<name>A0AAQ1G8Z0_9GAMM</name>
<proteinExistence type="predicted"/>
<gene>
    <name evidence="2" type="ORF">SAMN05216586_1122</name>
</gene>
<keyword evidence="1" id="KW-0812">Transmembrane</keyword>
<feature type="transmembrane region" description="Helical" evidence="1">
    <location>
        <begin position="39"/>
        <end position="58"/>
    </location>
</feature>
<evidence type="ECO:0000313" key="3">
    <source>
        <dbReference type="Proteomes" id="UP000243518"/>
    </source>
</evidence>
<sequence>MRHSHDIVAGTLIGLAALLVYYFSALAIAEEVLPKTYDYAFNLAIYIAAAFSGAWFAFQLQNRKARKDTDAREVAAANNAIFELSRWYNKLHVFKKQFIDAHRNNPMRHFLILPAAGMSLGQPKIDYESISFIFRSSNPNILGTISLAEQEVASTIDVINQRSKFHVEELQPVVEQLEKHFGPSLPGADLEEEFGKKNTQVLKMLTDCLVEGVDASISALRENIDKLKAETESMHPGHAVIGMIDPPSVSAAAQ</sequence>
<keyword evidence="1" id="KW-0472">Membrane</keyword>
<reference evidence="2 3" key="1">
    <citation type="submission" date="2016-10" db="EMBL/GenBank/DDBJ databases">
        <authorList>
            <person name="Varghese N."/>
            <person name="Submissions S."/>
        </authorList>
    </citation>
    <scope>NUCLEOTIDE SEQUENCE [LARGE SCALE GENOMIC DNA]</scope>
    <source>
        <strain evidence="2 3">CECT 8317</strain>
    </source>
</reference>
<dbReference type="Proteomes" id="UP000243518">
    <property type="component" value="Unassembled WGS sequence"/>
</dbReference>
<dbReference type="RefSeq" id="WP_140418587.1">
    <property type="nucleotide sequence ID" value="NZ_FNVE01000012.1"/>
</dbReference>
<dbReference type="AlphaFoldDB" id="A0AAQ1G8Z0"/>
<keyword evidence="3" id="KW-1185">Reference proteome</keyword>
<keyword evidence="1" id="KW-1133">Transmembrane helix</keyword>
<comment type="caution">
    <text evidence="2">The sequence shown here is derived from an EMBL/GenBank/DDBJ whole genome shotgun (WGS) entry which is preliminary data.</text>
</comment>
<evidence type="ECO:0000256" key="1">
    <source>
        <dbReference type="SAM" id="Phobius"/>
    </source>
</evidence>